<dbReference type="AlphaFoldDB" id="A0A7Y0HTA2"/>
<keyword evidence="2" id="KW-0012">Acyltransferase</keyword>
<dbReference type="InterPro" id="IPR016181">
    <property type="entry name" value="Acyl_CoA_acyltransferase"/>
</dbReference>
<dbReference type="InterPro" id="IPR000182">
    <property type="entry name" value="GNAT_dom"/>
</dbReference>
<evidence type="ECO:0000256" key="2">
    <source>
        <dbReference type="ARBA" id="ARBA00023315"/>
    </source>
</evidence>
<dbReference type="Gene3D" id="3.40.630.30">
    <property type="match status" value="1"/>
</dbReference>
<gene>
    <name evidence="4" type="ORF">G1C95_1585</name>
</gene>
<comment type="caution">
    <text evidence="4">The sequence shown here is derived from an EMBL/GenBank/DDBJ whole genome shotgun (WGS) entry which is preliminary data.</text>
</comment>
<organism evidence="4 5">
    <name type="scientific">Bifidobacterium oedipodis</name>
    <dbReference type="NCBI Taxonomy" id="2675322"/>
    <lineage>
        <taxon>Bacteria</taxon>
        <taxon>Bacillati</taxon>
        <taxon>Actinomycetota</taxon>
        <taxon>Actinomycetes</taxon>
        <taxon>Bifidobacteriales</taxon>
        <taxon>Bifidobacteriaceae</taxon>
        <taxon>Bifidobacterium</taxon>
    </lineage>
</organism>
<evidence type="ECO:0000259" key="3">
    <source>
        <dbReference type="PROSITE" id="PS51186"/>
    </source>
</evidence>
<dbReference type="PROSITE" id="PS51186">
    <property type="entry name" value="GNAT"/>
    <property type="match status" value="1"/>
</dbReference>
<dbReference type="SUPFAM" id="SSF55729">
    <property type="entry name" value="Acyl-CoA N-acyltransferases (Nat)"/>
    <property type="match status" value="1"/>
</dbReference>
<dbReference type="GO" id="GO:0016747">
    <property type="term" value="F:acyltransferase activity, transferring groups other than amino-acyl groups"/>
    <property type="evidence" value="ECO:0007669"/>
    <property type="project" value="InterPro"/>
</dbReference>
<dbReference type="PANTHER" id="PTHR43877">
    <property type="entry name" value="AMINOALKYLPHOSPHONATE N-ACETYLTRANSFERASE-RELATED-RELATED"/>
    <property type="match status" value="1"/>
</dbReference>
<dbReference type="Pfam" id="PF00583">
    <property type="entry name" value="Acetyltransf_1"/>
    <property type="match status" value="1"/>
</dbReference>
<dbReference type="CDD" id="cd04301">
    <property type="entry name" value="NAT_SF"/>
    <property type="match status" value="1"/>
</dbReference>
<dbReference type="RefSeq" id="WP_169172413.1">
    <property type="nucleotide sequence ID" value="NZ_JAAIII010000004.1"/>
</dbReference>
<accession>A0A7Y0HTA2</accession>
<dbReference type="InterPro" id="IPR050832">
    <property type="entry name" value="Bact_Acetyltransf"/>
</dbReference>
<reference evidence="4 5" key="1">
    <citation type="submission" date="2020-02" db="EMBL/GenBank/DDBJ databases">
        <title>Characterization of phylogenetic diversity of novel bifidobacterial species isolated in Czech ZOOs.</title>
        <authorList>
            <person name="Lugli G.A."/>
            <person name="Vera N.B."/>
            <person name="Ventura M."/>
        </authorList>
    </citation>
    <scope>NUCLEOTIDE SEQUENCE [LARGE SCALE GENOMIC DNA]</scope>
    <source>
        <strain evidence="4 5">DSM 109957</strain>
    </source>
</reference>
<protein>
    <submittedName>
        <fullName evidence="4">GNAT family acetyltransferase</fullName>
    </submittedName>
</protein>
<evidence type="ECO:0000256" key="1">
    <source>
        <dbReference type="ARBA" id="ARBA00022679"/>
    </source>
</evidence>
<feature type="domain" description="N-acetyltransferase" evidence="3">
    <location>
        <begin position="4"/>
        <end position="154"/>
    </location>
</feature>
<evidence type="ECO:0000313" key="4">
    <source>
        <dbReference type="EMBL" id="NMM94398.1"/>
    </source>
</evidence>
<dbReference type="Proteomes" id="UP000532194">
    <property type="component" value="Unassembled WGS sequence"/>
</dbReference>
<name>A0A7Y0HTA2_9BIFI</name>
<evidence type="ECO:0000313" key="5">
    <source>
        <dbReference type="Proteomes" id="UP000532194"/>
    </source>
</evidence>
<sequence>MSDIVIREASAHDLPRIVELLADDDLGRLREKSTSPIPQYYVDAFNRIAGDDDNLILVACEGETVVGTLQITFTQYLSRKGSLRATIESVRVAHDKRDLGIGSILLKHAINLASARGCSLVQLTTDKTRTNAHRFYEKLGFRPTHEGMKLYLSK</sequence>
<keyword evidence="5" id="KW-1185">Reference proteome</keyword>
<proteinExistence type="predicted"/>
<keyword evidence="1 4" id="KW-0808">Transferase</keyword>
<dbReference type="PANTHER" id="PTHR43877:SF2">
    <property type="entry name" value="AMINOALKYLPHOSPHONATE N-ACETYLTRANSFERASE-RELATED"/>
    <property type="match status" value="1"/>
</dbReference>
<dbReference type="EMBL" id="JAAIII010000004">
    <property type="protein sequence ID" value="NMM94398.1"/>
    <property type="molecule type" value="Genomic_DNA"/>
</dbReference>